<dbReference type="Proteomes" id="UP001156660">
    <property type="component" value="Unassembled WGS sequence"/>
</dbReference>
<comment type="caution">
    <text evidence="2">The sequence shown here is derived from an EMBL/GenBank/DDBJ whole genome shotgun (WGS) entry which is preliminary data.</text>
</comment>
<keyword evidence="3" id="KW-1185">Reference proteome</keyword>
<evidence type="ECO:0008006" key="4">
    <source>
        <dbReference type="Google" id="ProtNLM"/>
    </source>
</evidence>
<evidence type="ECO:0000313" key="2">
    <source>
        <dbReference type="EMBL" id="GLR75738.1"/>
    </source>
</evidence>
<proteinExistence type="predicted"/>
<keyword evidence="1" id="KW-1133">Transmembrane helix</keyword>
<keyword evidence="1" id="KW-0812">Transmembrane</keyword>
<gene>
    <name evidence="2" type="ORF">GCM10007855_26120</name>
</gene>
<keyword evidence="1" id="KW-0472">Membrane</keyword>
<name>A0ABQ6ANM9_9GAMM</name>
<protein>
    <recommendedName>
        <fullName evidence="4">MotA/TolQ/ExbB proton channel domain-containing protein</fullName>
    </recommendedName>
</protein>
<evidence type="ECO:0000256" key="1">
    <source>
        <dbReference type="SAM" id="Phobius"/>
    </source>
</evidence>
<organism evidence="2 3">
    <name type="scientific">Aliivibrio sifiae</name>
    <dbReference type="NCBI Taxonomy" id="566293"/>
    <lineage>
        <taxon>Bacteria</taxon>
        <taxon>Pseudomonadati</taxon>
        <taxon>Pseudomonadota</taxon>
        <taxon>Gammaproteobacteria</taxon>
        <taxon>Vibrionales</taxon>
        <taxon>Vibrionaceae</taxon>
        <taxon>Aliivibrio</taxon>
    </lineage>
</organism>
<accession>A0ABQ6ANM9</accession>
<dbReference type="EMBL" id="BSOU01000006">
    <property type="protein sequence ID" value="GLR75738.1"/>
    <property type="molecule type" value="Genomic_DNA"/>
</dbReference>
<feature type="transmembrane region" description="Helical" evidence="1">
    <location>
        <begin position="104"/>
        <end position="125"/>
    </location>
</feature>
<feature type="transmembrane region" description="Helical" evidence="1">
    <location>
        <begin position="20"/>
        <end position="46"/>
    </location>
</feature>
<evidence type="ECO:0000313" key="3">
    <source>
        <dbReference type="Proteomes" id="UP001156660"/>
    </source>
</evidence>
<feature type="transmembrane region" description="Helical" evidence="1">
    <location>
        <begin position="67"/>
        <end position="92"/>
    </location>
</feature>
<reference evidence="3" key="1">
    <citation type="journal article" date="2019" name="Int. J. Syst. Evol. Microbiol.">
        <title>The Global Catalogue of Microorganisms (GCM) 10K type strain sequencing project: providing services to taxonomists for standard genome sequencing and annotation.</title>
        <authorList>
            <consortium name="The Broad Institute Genomics Platform"/>
            <consortium name="The Broad Institute Genome Sequencing Center for Infectious Disease"/>
            <person name="Wu L."/>
            <person name="Ma J."/>
        </authorList>
    </citation>
    <scope>NUCLEOTIDE SEQUENCE [LARGE SCALE GENOMIC DNA]</scope>
    <source>
        <strain evidence="3">NBRC 105001</strain>
    </source>
</reference>
<sequence>MLQLHDWITTMSNKTDKGIWFAYIASLLTPVTLMVSGIIAIIYAGYQMNKGTNDDVVDSHYYAIIKSFFLFLTFFVVLAVTAATMSGMVAGLEYWVHSSILDKVYSAIPVIGAIISILAIGAWFVKLAKGMQKLKAYQPIENQ</sequence>